<feature type="transmembrane region" description="Helical" evidence="6">
    <location>
        <begin position="151"/>
        <end position="172"/>
    </location>
</feature>
<dbReference type="InterPro" id="IPR007568">
    <property type="entry name" value="RTA1"/>
</dbReference>
<feature type="transmembrane region" description="Helical" evidence="6">
    <location>
        <begin position="44"/>
        <end position="65"/>
    </location>
</feature>
<dbReference type="Proteomes" id="UP000769157">
    <property type="component" value="Unassembled WGS sequence"/>
</dbReference>
<reference evidence="7" key="2">
    <citation type="submission" date="2021-01" db="EMBL/GenBank/DDBJ databases">
        <authorList>
            <person name="Schikora-Tamarit M.A."/>
        </authorList>
    </citation>
    <scope>NUCLEOTIDE SEQUENCE</scope>
    <source>
        <strain evidence="7">CBS6075</strain>
    </source>
</reference>
<comment type="similarity">
    <text evidence="2">Belongs to the lipid-translocating exporter (LTE) (TC 9.A.26.1) family.</text>
</comment>
<evidence type="ECO:0000256" key="4">
    <source>
        <dbReference type="ARBA" id="ARBA00022989"/>
    </source>
</evidence>
<feature type="transmembrane region" description="Helical" evidence="6">
    <location>
        <begin position="114"/>
        <end position="131"/>
    </location>
</feature>
<evidence type="ECO:0000256" key="1">
    <source>
        <dbReference type="ARBA" id="ARBA00004141"/>
    </source>
</evidence>
<organism evidence="7 8">
    <name type="scientific">Ogataea philodendri</name>
    <dbReference type="NCBI Taxonomy" id="1378263"/>
    <lineage>
        <taxon>Eukaryota</taxon>
        <taxon>Fungi</taxon>
        <taxon>Dikarya</taxon>
        <taxon>Ascomycota</taxon>
        <taxon>Saccharomycotina</taxon>
        <taxon>Pichiomycetes</taxon>
        <taxon>Pichiales</taxon>
        <taxon>Pichiaceae</taxon>
        <taxon>Ogataea</taxon>
    </lineage>
</organism>
<feature type="transmembrane region" description="Helical" evidence="6">
    <location>
        <begin position="12"/>
        <end position="32"/>
    </location>
</feature>
<dbReference type="EMBL" id="JAEUBE010000511">
    <property type="protein sequence ID" value="KAH3660077.1"/>
    <property type="molecule type" value="Genomic_DNA"/>
</dbReference>
<evidence type="ECO:0000256" key="2">
    <source>
        <dbReference type="ARBA" id="ARBA00009969"/>
    </source>
</evidence>
<dbReference type="PANTHER" id="PTHR31465">
    <property type="entry name" value="PROTEIN RTA1-RELATED"/>
    <property type="match status" value="1"/>
</dbReference>
<feature type="transmembrane region" description="Helical" evidence="6">
    <location>
        <begin position="230"/>
        <end position="248"/>
    </location>
</feature>
<sequence>MVSQADFDNIDLHITFGVTIFWIVFFGILLLANAKVVLITKRSHYAFCINFAMVGEVVGYIGRIFVSKTDNKQTGYIMNAVGLNVGASYMLVCIYVASFGLFRSRSNKSPRHNTILLINLILFNLTAVILFSVGAGLEAGSNSSYNTGKNLALAGTIIQLAVLVAFVLYWIFVYSTNVSTFIPPSASAYFKYYPVALTFAMACMLVRFSYKVATQSQGFFSKIAFDEVDFSMMDSLMSALTALVLSIWNQSLVNRSADFEKTASDPEFL</sequence>
<comment type="caution">
    <text evidence="7">The sequence shown here is derived from an EMBL/GenBank/DDBJ whole genome shotgun (WGS) entry which is preliminary data.</text>
</comment>
<dbReference type="GO" id="GO:0000324">
    <property type="term" value="C:fungal-type vacuole"/>
    <property type="evidence" value="ECO:0007669"/>
    <property type="project" value="TreeGrafter"/>
</dbReference>
<keyword evidence="4 6" id="KW-1133">Transmembrane helix</keyword>
<feature type="transmembrane region" description="Helical" evidence="6">
    <location>
        <begin position="77"/>
        <end position="102"/>
    </location>
</feature>
<dbReference type="PANTHER" id="PTHR31465:SF7">
    <property type="entry name" value="SPHINGOID LONG-CHAIN BASE TRANSPORTER RSB1"/>
    <property type="match status" value="1"/>
</dbReference>
<protein>
    <submittedName>
        <fullName evidence="7">Uncharacterized protein</fullName>
    </submittedName>
</protein>
<proteinExistence type="inferred from homology"/>
<comment type="subcellular location">
    <subcellularLocation>
        <location evidence="1">Membrane</location>
        <topology evidence="1">Multi-pass membrane protein</topology>
    </subcellularLocation>
</comment>
<dbReference type="OrthoDB" id="4521223at2759"/>
<accession>A0A9P8NUV9</accession>
<evidence type="ECO:0000313" key="8">
    <source>
        <dbReference type="Proteomes" id="UP000769157"/>
    </source>
</evidence>
<dbReference type="GO" id="GO:0005886">
    <property type="term" value="C:plasma membrane"/>
    <property type="evidence" value="ECO:0007669"/>
    <property type="project" value="TreeGrafter"/>
</dbReference>
<gene>
    <name evidence="7" type="ORF">OGAPHI_007282</name>
</gene>
<dbReference type="GeneID" id="70239246"/>
<evidence type="ECO:0000256" key="6">
    <source>
        <dbReference type="SAM" id="Phobius"/>
    </source>
</evidence>
<dbReference type="RefSeq" id="XP_046057788.1">
    <property type="nucleotide sequence ID" value="XM_046208661.1"/>
</dbReference>
<feature type="transmembrane region" description="Helical" evidence="6">
    <location>
        <begin position="192"/>
        <end position="210"/>
    </location>
</feature>
<reference evidence="7" key="1">
    <citation type="journal article" date="2021" name="Open Biol.">
        <title>Shared evolutionary footprints suggest mitochondrial oxidative damage underlies multiple complex I losses in fungi.</title>
        <authorList>
            <person name="Schikora-Tamarit M.A."/>
            <person name="Marcet-Houben M."/>
            <person name="Nosek J."/>
            <person name="Gabaldon T."/>
        </authorList>
    </citation>
    <scope>NUCLEOTIDE SEQUENCE</scope>
    <source>
        <strain evidence="7">CBS6075</strain>
    </source>
</reference>
<keyword evidence="8" id="KW-1185">Reference proteome</keyword>
<keyword evidence="3 6" id="KW-0812">Transmembrane</keyword>
<name>A0A9P8NUV9_9ASCO</name>
<dbReference type="AlphaFoldDB" id="A0A9P8NUV9"/>
<keyword evidence="5 6" id="KW-0472">Membrane</keyword>
<evidence type="ECO:0000256" key="5">
    <source>
        <dbReference type="ARBA" id="ARBA00023136"/>
    </source>
</evidence>
<dbReference type="Pfam" id="PF04479">
    <property type="entry name" value="RTA1"/>
    <property type="match status" value="1"/>
</dbReference>
<evidence type="ECO:0000256" key="3">
    <source>
        <dbReference type="ARBA" id="ARBA00022692"/>
    </source>
</evidence>
<evidence type="ECO:0000313" key="7">
    <source>
        <dbReference type="EMBL" id="KAH3660077.1"/>
    </source>
</evidence>